<proteinExistence type="predicted"/>
<dbReference type="Gene3D" id="1.10.1240.10">
    <property type="entry name" value="Methionine synthase domain"/>
    <property type="match status" value="1"/>
</dbReference>
<keyword evidence="2" id="KW-0170">Cobalt</keyword>
<dbReference type="Pfam" id="PF02310">
    <property type="entry name" value="B12-binding"/>
    <property type="match status" value="1"/>
</dbReference>
<name>A0A9X0WKU2_9GAMM</name>
<gene>
    <name evidence="4" type="ORF">CKO25_17500</name>
</gene>
<dbReference type="GO" id="GO:0031419">
    <property type="term" value="F:cobalamin binding"/>
    <property type="evidence" value="ECO:0007669"/>
    <property type="project" value="InterPro"/>
</dbReference>
<organism evidence="4 5">
    <name type="scientific">Thiocapsa imhoffii</name>
    <dbReference type="NCBI Taxonomy" id="382777"/>
    <lineage>
        <taxon>Bacteria</taxon>
        <taxon>Pseudomonadati</taxon>
        <taxon>Pseudomonadota</taxon>
        <taxon>Gammaproteobacteria</taxon>
        <taxon>Chromatiales</taxon>
        <taxon>Chromatiaceae</taxon>
        <taxon>Thiocapsa</taxon>
    </lineage>
</organism>
<keyword evidence="1" id="KW-0479">Metal-binding</keyword>
<dbReference type="SUPFAM" id="SSF52242">
    <property type="entry name" value="Cobalamin (vitamin B12)-binding domain"/>
    <property type="match status" value="1"/>
</dbReference>
<dbReference type="AlphaFoldDB" id="A0A9X0WKU2"/>
<dbReference type="InterPro" id="IPR036724">
    <property type="entry name" value="Cobalamin-bd_sf"/>
</dbReference>
<reference evidence="4 5" key="1">
    <citation type="journal article" date="2020" name="Microorganisms">
        <title>Osmotic Adaptation and Compatible Solute Biosynthesis of Phototrophic Bacteria as Revealed from Genome Analyses.</title>
        <authorList>
            <person name="Imhoff J.F."/>
            <person name="Rahn T."/>
            <person name="Kunzel S."/>
            <person name="Keller A."/>
            <person name="Neulinger S.C."/>
        </authorList>
    </citation>
    <scope>NUCLEOTIDE SEQUENCE [LARGE SCALE GENOMIC DNA]</scope>
    <source>
        <strain evidence="4 5">DSM 21303</strain>
    </source>
</reference>
<evidence type="ECO:0000313" key="4">
    <source>
        <dbReference type="EMBL" id="MBK1646408.1"/>
    </source>
</evidence>
<dbReference type="Proteomes" id="UP001138802">
    <property type="component" value="Unassembled WGS sequence"/>
</dbReference>
<evidence type="ECO:0000259" key="3">
    <source>
        <dbReference type="PROSITE" id="PS51332"/>
    </source>
</evidence>
<dbReference type="Gene3D" id="3.40.50.280">
    <property type="entry name" value="Cobalamin-binding domain"/>
    <property type="match status" value="1"/>
</dbReference>
<sequence>MQTQDSIEVFLDALLSMDRVVARRMLVDLNPEAALIDIVEPLVVPALERIGVLWEQGEVSLSQVYMSGRICEEIIDELLPACDLRRIDQPAMAIAVLDDHHFLGKRMVCSVLRASGYELKDYGAVDGRTLVERVMRDQIRILLISTLMLPSALRVRAVKDALERMGCRPLIVVGGAPFRFDAELWREVGADAMAGTAAEGISIVRALIERLTARSD</sequence>
<dbReference type="PANTHER" id="PTHR45833">
    <property type="entry name" value="METHIONINE SYNTHASE"/>
    <property type="match status" value="1"/>
</dbReference>
<feature type="domain" description="B12-binding" evidence="3">
    <location>
        <begin position="88"/>
        <end position="216"/>
    </location>
</feature>
<dbReference type="GO" id="GO:0050667">
    <property type="term" value="P:homocysteine metabolic process"/>
    <property type="evidence" value="ECO:0007669"/>
    <property type="project" value="TreeGrafter"/>
</dbReference>
<dbReference type="InterPro" id="IPR050554">
    <property type="entry name" value="Met_Synthase/Corrinoid"/>
</dbReference>
<dbReference type="GO" id="GO:0005829">
    <property type="term" value="C:cytosol"/>
    <property type="evidence" value="ECO:0007669"/>
    <property type="project" value="TreeGrafter"/>
</dbReference>
<keyword evidence="5" id="KW-1185">Reference proteome</keyword>
<dbReference type="InterPro" id="IPR003759">
    <property type="entry name" value="Cbl-bd_cap"/>
</dbReference>
<dbReference type="GO" id="GO:0046872">
    <property type="term" value="F:metal ion binding"/>
    <property type="evidence" value="ECO:0007669"/>
    <property type="project" value="UniProtKB-KW"/>
</dbReference>
<evidence type="ECO:0000256" key="2">
    <source>
        <dbReference type="ARBA" id="ARBA00023285"/>
    </source>
</evidence>
<dbReference type="PANTHER" id="PTHR45833:SF1">
    <property type="entry name" value="METHIONINE SYNTHASE"/>
    <property type="match status" value="1"/>
</dbReference>
<dbReference type="SMART" id="SM01018">
    <property type="entry name" value="B12-binding_2"/>
    <property type="match status" value="1"/>
</dbReference>
<dbReference type="Pfam" id="PF02607">
    <property type="entry name" value="B12-binding_2"/>
    <property type="match status" value="1"/>
</dbReference>
<dbReference type="EMBL" id="NRSD01000024">
    <property type="protein sequence ID" value="MBK1646408.1"/>
    <property type="molecule type" value="Genomic_DNA"/>
</dbReference>
<accession>A0A9X0WKU2</accession>
<dbReference type="SUPFAM" id="SSF47644">
    <property type="entry name" value="Methionine synthase domain"/>
    <property type="match status" value="1"/>
</dbReference>
<comment type="caution">
    <text evidence="4">The sequence shown here is derived from an EMBL/GenBank/DDBJ whole genome shotgun (WGS) entry which is preliminary data.</text>
</comment>
<dbReference type="RefSeq" id="WP_200389220.1">
    <property type="nucleotide sequence ID" value="NZ_NRSD01000024.1"/>
</dbReference>
<dbReference type="GO" id="GO:0008705">
    <property type="term" value="F:methionine synthase activity"/>
    <property type="evidence" value="ECO:0007669"/>
    <property type="project" value="TreeGrafter"/>
</dbReference>
<dbReference type="InterPro" id="IPR036594">
    <property type="entry name" value="Meth_synthase_dom"/>
</dbReference>
<protein>
    <submittedName>
        <fullName evidence="4">Cobalamin-binding protein</fullName>
    </submittedName>
</protein>
<dbReference type="PROSITE" id="PS51332">
    <property type="entry name" value="B12_BINDING"/>
    <property type="match status" value="1"/>
</dbReference>
<evidence type="ECO:0000256" key="1">
    <source>
        <dbReference type="ARBA" id="ARBA00022723"/>
    </source>
</evidence>
<evidence type="ECO:0000313" key="5">
    <source>
        <dbReference type="Proteomes" id="UP001138802"/>
    </source>
</evidence>
<dbReference type="InterPro" id="IPR006158">
    <property type="entry name" value="Cobalamin-bd"/>
</dbReference>
<dbReference type="GO" id="GO:0046653">
    <property type="term" value="P:tetrahydrofolate metabolic process"/>
    <property type="evidence" value="ECO:0007669"/>
    <property type="project" value="TreeGrafter"/>
</dbReference>